<name>A0A8C4QZL8_EPTBU</name>
<sequence length="153" mass="17195">MASPRRASLCLDTFVYDIPPLVMQSLCRIMDTCDGAVGYRALGKCQKVPSWDMTELRLLDGRNGQNRSSTEQLLWTWGQQNHTVHELLVALHDVGNKRAYWLFSLTDHHCPSADISNNVEVRHLPASRTITLPKDKAAPLKSQNGDCYIIAAF</sequence>
<dbReference type="AlphaFoldDB" id="A0A8C4QZL8"/>
<dbReference type="Pfam" id="PF00531">
    <property type="entry name" value="Death"/>
    <property type="match status" value="1"/>
</dbReference>
<protein>
    <recommendedName>
        <fullName evidence="1">Death domain-containing protein</fullName>
    </recommendedName>
</protein>
<evidence type="ECO:0000313" key="3">
    <source>
        <dbReference type="Proteomes" id="UP000694388"/>
    </source>
</evidence>
<dbReference type="Gene3D" id="1.10.533.10">
    <property type="entry name" value="Death Domain, Fas"/>
    <property type="match status" value="1"/>
</dbReference>
<dbReference type="InterPro" id="IPR000488">
    <property type="entry name" value="Death_dom"/>
</dbReference>
<feature type="domain" description="Death" evidence="1">
    <location>
        <begin position="24"/>
        <end position="99"/>
    </location>
</feature>
<evidence type="ECO:0000313" key="2">
    <source>
        <dbReference type="Ensembl" id="ENSEBUP00000021956.1"/>
    </source>
</evidence>
<keyword evidence="3" id="KW-1185">Reference proteome</keyword>
<reference evidence="2" key="2">
    <citation type="submission" date="2025-09" db="UniProtKB">
        <authorList>
            <consortium name="Ensembl"/>
        </authorList>
    </citation>
    <scope>IDENTIFICATION</scope>
</reference>
<proteinExistence type="predicted"/>
<dbReference type="InterPro" id="IPR011029">
    <property type="entry name" value="DEATH-like_dom_sf"/>
</dbReference>
<dbReference type="Ensembl" id="ENSEBUT00000022532.1">
    <property type="protein sequence ID" value="ENSEBUP00000021956.1"/>
    <property type="gene ID" value="ENSEBUG00000013547.1"/>
</dbReference>
<accession>A0A8C4QZL8</accession>
<dbReference type="Proteomes" id="UP000694388">
    <property type="component" value="Unplaced"/>
</dbReference>
<evidence type="ECO:0000259" key="1">
    <source>
        <dbReference type="Pfam" id="PF00531"/>
    </source>
</evidence>
<organism evidence="2 3">
    <name type="scientific">Eptatretus burgeri</name>
    <name type="common">Inshore hagfish</name>
    <dbReference type="NCBI Taxonomy" id="7764"/>
    <lineage>
        <taxon>Eukaryota</taxon>
        <taxon>Metazoa</taxon>
        <taxon>Chordata</taxon>
        <taxon>Craniata</taxon>
        <taxon>Vertebrata</taxon>
        <taxon>Cyclostomata</taxon>
        <taxon>Myxini</taxon>
        <taxon>Myxiniformes</taxon>
        <taxon>Myxinidae</taxon>
        <taxon>Eptatretinae</taxon>
        <taxon>Eptatretus</taxon>
    </lineage>
</organism>
<reference evidence="2" key="1">
    <citation type="submission" date="2025-08" db="UniProtKB">
        <authorList>
            <consortium name="Ensembl"/>
        </authorList>
    </citation>
    <scope>IDENTIFICATION</scope>
</reference>
<dbReference type="SUPFAM" id="SSF47986">
    <property type="entry name" value="DEATH domain"/>
    <property type="match status" value="1"/>
</dbReference>
<dbReference type="GO" id="GO:0007165">
    <property type="term" value="P:signal transduction"/>
    <property type="evidence" value="ECO:0007669"/>
    <property type="project" value="InterPro"/>
</dbReference>